<dbReference type="EMBL" id="JBBDGN010000002">
    <property type="protein sequence ID" value="MEJ1090827.1"/>
    <property type="molecule type" value="Genomic_DNA"/>
</dbReference>
<gene>
    <name evidence="2" type="ORF">WDU93_03900</name>
</gene>
<dbReference type="InterPro" id="IPR043129">
    <property type="entry name" value="ATPase_NBD"/>
</dbReference>
<dbReference type="RefSeq" id="WP_337317739.1">
    <property type="nucleotide sequence ID" value="NZ_JBBDGN010000002.1"/>
</dbReference>
<reference evidence="2 3" key="1">
    <citation type="submission" date="2024-02" db="EMBL/GenBank/DDBJ databases">
        <authorList>
            <person name="Saticioglu I.B."/>
        </authorList>
    </citation>
    <scope>NUCLEOTIDE SEQUENCE [LARGE SCALE GENOMIC DNA]</scope>
    <source>
        <strain evidence="2 3">Mu-43</strain>
    </source>
</reference>
<organism evidence="2 3">
    <name type="scientific">Microbacterium istanbulense</name>
    <dbReference type="NCBI Taxonomy" id="3122049"/>
    <lineage>
        <taxon>Bacteria</taxon>
        <taxon>Bacillati</taxon>
        <taxon>Actinomycetota</taxon>
        <taxon>Actinomycetes</taxon>
        <taxon>Micrococcales</taxon>
        <taxon>Microbacteriaceae</taxon>
        <taxon>Microbacterium</taxon>
    </lineage>
</organism>
<dbReference type="Proteomes" id="UP001366085">
    <property type="component" value="Unassembled WGS sequence"/>
</dbReference>
<proteinExistence type="inferred from homology"/>
<dbReference type="PANTHER" id="PTHR18964:SF149">
    <property type="entry name" value="BIFUNCTIONAL UDP-N-ACETYLGLUCOSAMINE 2-EPIMERASE_N-ACETYLMANNOSAMINE KINASE"/>
    <property type="match status" value="1"/>
</dbReference>
<keyword evidence="3" id="KW-1185">Reference proteome</keyword>
<comment type="similarity">
    <text evidence="1">Belongs to the ROK (NagC/XylR) family.</text>
</comment>
<dbReference type="Pfam" id="PF00480">
    <property type="entry name" value="ROK"/>
    <property type="match status" value="1"/>
</dbReference>
<dbReference type="PANTHER" id="PTHR18964">
    <property type="entry name" value="ROK (REPRESSOR, ORF, KINASE) FAMILY"/>
    <property type="match status" value="1"/>
</dbReference>
<dbReference type="SUPFAM" id="SSF46785">
    <property type="entry name" value="Winged helix' DNA-binding domain"/>
    <property type="match status" value="1"/>
</dbReference>
<dbReference type="InterPro" id="IPR049874">
    <property type="entry name" value="ROK_cs"/>
</dbReference>
<dbReference type="InterPro" id="IPR036390">
    <property type="entry name" value="WH_DNA-bd_sf"/>
</dbReference>
<accession>A0ABU8LJG8</accession>
<dbReference type="Gene3D" id="1.10.10.10">
    <property type="entry name" value="Winged helix-like DNA-binding domain superfamily/Winged helix DNA-binding domain"/>
    <property type="match status" value="1"/>
</dbReference>
<evidence type="ECO:0000313" key="3">
    <source>
        <dbReference type="Proteomes" id="UP001366085"/>
    </source>
</evidence>
<dbReference type="SUPFAM" id="SSF53067">
    <property type="entry name" value="Actin-like ATPase domain"/>
    <property type="match status" value="1"/>
</dbReference>
<dbReference type="PROSITE" id="PS01125">
    <property type="entry name" value="ROK"/>
    <property type="match status" value="1"/>
</dbReference>
<protein>
    <submittedName>
        <fullName evidence="2">ROK family transcriptional regulator</fullName>
    </submittedName>
</protein>
<name>A0ABU8LJG8_9MICO</name>
<evidence type="ECO:0000313" key="2">
    <source>
        <dbReference type="EMBL" id="MEJ1090827.1"/>
    </source>
</evidence>
<comment type="caution">
    <text evidence="2">The sequence shown here is derived from an EMBL/GenBank/DDBJ whole genome shotgun (WGS) entry which is preliminary data.</text>
</comment>
<evidence type="ECO:0000256" key="1">
    <source>
        <dbReference type="ARBA" id="ARBA00006479"/>
    </source>
</evidence>
<dbReference type="InterPro" id="IPR000600">
    <property type="entry name" value="ROK"/>
</dbReference>
<dbReference type="Gene3D" id="3.30.420.40">
    <property type="match status" value="2"/>
</dbReference>
<sequence>MFETDGHHQSAAVAASALHTFGSGRSLRSRTKVLPEQARRHNRALVLQTLFHDGAMSRADLSRETGLTRVTISDLVAEFIHDGIVVERGVRESSGPGKPAILVDIDRGGHQIIGLDLSGPSHFEGAVLTMGGDVLERRRVERPEEPDGESVHALVIELARELVSLSTRPLLGVGVATPGVVGPDGSVHSAPNLGWTAHPLEARLRAELDLPVMVRNDANAAALGEYTFGASTPDLMLVRIGRGVGAGLITGGEPLLGSRYAAGEIGHVVVGTDAGPLCACGRHGCLEAWVNVPRLDELVQAAPETAPEVLGDAGARLAIGIAPIVAALDLSEVVLVGPAELLDGDFVRSATETLHARTLEGVFADVAIRRTHLDDIVLRGAAVMVLSGQLGVS</sequence>
<dbReference type="InterPro" id="IPR036388">
    <property type="entry name" value="WH-like_DNA-bd_sf"/>
</dbReference>